<keyword evidence="2" id="KW-1185">Reference proteome</keyword>
<dbReference type="EMBL" id="DS499597">
    <property type="protein sequence ID" value="EDP52104.1"/>
    <property type="molecule type" value="Genomic_DNA"/>
</dbReference>
<organism evidence="1 2">
    <name type="scientific">Aspergillus fumigatus (strain CBS 144.89 / FGSC A1163 / CEA10)</name>
    <name type="common">Neosartorya fumigata</name>
    <dbReference type="NCBI Taxonomy" id="451804"/>
    <lineage>
        <taxon>Eukaryota</taxon>
        <taxon>Fungi</taxon>
        <taxon>Dikarya</taxon>
        <taxon>Ascomycota</taxon>
        <taxon>Pezizomycotina</taxon>
        <taxon>Eurotiomycetes</taxon>
        <taxon>Eurotiomycetidae</taxon>
        <taxon>Eurotiales</taxon>
        <taxon>Aspergillaceae</taxon>
        <taxon>Aspergillus</taxon>
        <taxon>Aspergillus subgen. Fumigati</taxon>
    </lineage>
</organism>
<proteinExistence type="predicted"/>
<sequence>MRLNPRDKGQKAPKRVRVHHLEQPGQRNEVHDDCFQPRDPGSTELFYTTADVQALTTDNKLRAVTCKAVLVDGGSEGNLVARYVVSALKASIVPVDIRCRVATGHDFRLSAIVWLQLTIEGVSSIIAATVVDGDPGYSIIKVAAGAVCNNLTGSFNDLVLCSLQLSAVLLAGEDLLLILHTGHDEANAGCLGAALANSANLGKCLVFDTLQKIRLKKDSLEGTSIGIASPNDPSGGHEDAWTLNPHAIILCLSSGVKILKGIHIALVIFVKDQKKSDWEIYLPRPSKTLVDEHS</sequence>
<dbReference type="Proteomes" id="UP000001699">
    <property type="component" value="Unassembled WGS sequence"/>
</dbReference>
<evidence type="ECO:0000313" key="2">
    <source>
        <dbReference type="Proteomes" id="UP000001699"/>
    </source>
</evidence>
<protein>
    <submittedName>
        <fullName evidence="1">Uncharacterized protein</fullName>
    </submittedName>
</protein>
<dbReference type="VEuPathDB" id="FungiDB:AFUB_061400"/>
<reference evidence="1 2" key="1">
    <citation type="journal article" date="2008" name="PLoS Genet.">
        <title>Genomic islands in the pathogenic filamentous fungus Aspergillus fumigatus.</title>
        <authorList>
            <person name="Fedorova N.D."/>
            <person name="Khaldi N."/>
            <person name="Joardar V.S."/>
            <person name="Maiti R."/>
            <person name="Amedeo P."/>
            <person name="Anderson M.J."/>
            <person name="Crabtree J."/>
            <person name="Silva J.C."/>
            <person name="Badger J.H."/>
            <person name="Albarraq A."/>
            <person name="Angiuoli S."/>
            <person name="Bussey H."/>
            <person name="Bowyer P."/>
            <person name="Cotty P.J."/>
            <person name="Dyer P.S."/>
            <person name="Egan A."/>
            <person name="Galens K."/>
            <person name="Fraser-Liggett C.M."/>
            <person name="Haas B.J."/>
            <person name="Inman J.M."/>
            <person name="Kent R."/>
            <person name="Lemieux S."/>
            <person name="Malavazi I."/>
            <person name="Orvis J."/>
            <person name="Roemer T."/>
            <person name="Ronning C.M."/>
            <person name="Sundaram J.P."/>
            <person name="Sutton G."/>
            <person name="Turner G."/>
            <person name="Venter J.C."/>
            <person name="White O.R."/>
            <person name="Whitty B.R."/>
            <person name="Youngman P."/>
            <person name="Wolfe K.H."/>
            <person name="Goldman G.H."/>
            <person name="Wortman J.R."/>
            <person name="Jiang B."/>
            <person name="Denning D.W."/>
            <person name="Nierman W.C."/>
        </authorList>
    </citation>
    <scope>NUCLEOTIDE SEQUENCE [LARGE SCALE GENOMIC DNA]</scope>
    <source>
        <strain evidence="2">CBS 144.89 / FGSC A1163 / CEA10</strain>
    </source>
</reference>
<accession>B0Y262</accession>
<gene>
    <name evidence="1" type="ORF">AFUB_061400</name>
</gene>
<evidence type="ECO:0000313" key="1">
    <source>
        <dbReference type="EMBL" id="EDP52104.1"/>
    </source>
</evidence>
<dbReference type="AlphaFoldDB" id="B0Y262"/>
<dbReference type="HOGENOM" id="CLU_946563_0_0_1"/>
<name>B0Y262_ASPFC</name>